<feature type="compositionally biased region" description="Low complexity" evidence="2">
    <location>
        <begin position="532"/>
        <end position="544"/>
    </location>
</feature>
<organism evidence="3 4">
    <name type="scientific">Prorocentrum cordatum</name>
    <dbReference type="NCBI Taxonomy" id="2364126"/>
    <lineage>
        <taxon>Eukaryota</taxon>
        <taxon>Sar</taxon>
        <taxon>Alveolata</taxon>
        <taxon>Dinophyceae</taxon>
        <taxon>Prorocentrales</taxon>
        <taxon>Prorocentraceae</taxon>
        <taxon>Prorocentrum</taxon>
    </lineage>
</organism>
<feature type="coiled-coil region" evidence="1">
    <location>
        <begin position="96"/>
        <end position="182"/>
    </location>
</feature>
<accession>A0ABN9S8U7</accession>
<name>A0ABN9S8U7_9DINO</name>
<feature type="region of interest" description="Disordered" evidence="2">
    <location>
        <begin position="431"/>
        <end position="562"/>
    </location>
</feature>
<reference evidence="3" key="1">
    <citation type="submission" date="2023-10" db="EMBL/GenBank/DDBJ databases">
        <authorList>
            <person name="Chen Y."/>
            <person name="Shah S."/>
            <person name="Dougan E. K."/>
            <person name="Thang M."/>
            <person name="Chan C."/>
        </authorList>
    </citation>
    <scope>NUCLEOTIDE SEQUENCE [LARGE SCALE GENOMIC DNA]</scope>
</reference>
<feature type="compositionally biased region" description="Low complexity" evidence="2">
    <location>
        <begin position="709"/>
        <end position="723"/>
    </location>
</feature>
<protein>
    <recommendedName>
        <fullName evidence="5">EF-hand domain-containing protein</fullName>
    </recommendedName>
</protein>
<proteinExistence type="predicted"/>
<comment type="caution">
    <text evidence="3">The sequence shown here is derived from an EMBL/GenBank/DDBJ whole genome shotgun (WGS) entry which is preliminary data.</text>
</comment>
<feature type="compositionally biased region" description="Low complexity" evidence="2">
    <location>
        <begin position="785"/>
        <end position="866"/>
    </location>
</feature>
<dbReference type="Proteomes" id="UP001189429">
    <property type="component" value="Unassembled WGS sequence"/>
</dbReference>
<gene>
    <name evidence="3" type="ORF">PCOR1329_LOCUS26072</name>
</gene>
<dbReference type="PROSITE" id="PS50096">
    <property type="entry name" value="IQ"/>
    <property type="match status" value="1"/>
</dbReference>
<feature type="compositionally biased region" description="Gly residues" evidence="2">
    <location>
        <begin position="1"/>
        <end position="10"/>
    </location>
</feature>
<dbReference type="EMBL" id="CAUYUJ010009213">
    <property type="protein sequence ID" value="CAK0826134.1"/>
    <property type="molecule type" value="Genomic_DNA"/>
</dbReference>
<feature type="compositionally biased region" description="Acidic residues" evidence="2">
    <location>
        <begin position="751"/>
        <end position="761"/>
    </location>
</feature>
<feature type="compositionally biased region" description="Acidic residues" evidence="2">
    <location>
        <begin position="698"/>
        <end position="708"/>
    </location>
</feature>
<feature type="compositionally biased region" description="Basic and acidic residues" evidence="2">
    <location>
        <begin position="445"/>
        <end position="501"/>
    </location>
</feature>
<evidence type="ECO:0000313" key="3">
    <source>
        <dbReference type="EMBL" id="CAK0826134.1"/>
    </source>
</evidence>
<sequence length="916" mass="98716">MSAVGGGEPGFGDATLEPRRKSVRFADSTPSGDHADVPRAATGPLDSALLRADLFEVINTDNDGFITRDELLRFQLDQWRQRLQPLVEVELSREMVRGLREADEAQRRELAALRDRLADAPQLLQRAKEAAERAEQVRLVERQLQEKRLVAGEAFEHARRQARRLRQEVETLEGRCAADERRAELLAGALERVRDRATQRGLGSVASLTVELEGLGSLDTPQLKELVRLLLVSARRVLGAPEAVTGCGAIGPDNDEDAVAVYFCHPGPLRSSLELVDRMRHNLAQARKEGTLSSTLEGGLSELRNPGLAVAGVSQLAVHDSVEVTIPEGLGVEDIGCELLGEPPDAVFVSGDVRFQGWADRAGLAAGDLVLLADGGPLCALEPPQLQGALQRTRPLSLLACRPAGQRSAAALEDRAAARLQAAWRQRQARAEARAGRGQLAAQQQERRLEHERRNQEQRERDQRHRQRLEQARLKERAQDEEGLRGHHPGEPSRARSESRRSLFPAQGPSASPPPPRASSEAPRTTDPLRPPASASRAAPQSSLGAPTLPALAPGGEERFQVSLSRQELETLKEWHNAEQRRLSAVLGGQEVAHQALAAGLSVGPPPAAAPVQRVSTVQAGGPQAGTPARAGQQPSRGQSDHETEYEYETDVEGVGPSVGPPPAAAPVQRVSTVQAGGPQAGTPARAGQQPSRGQSDYETEYETETDVEGVGPSSRAVAAAAPVQPPPVQAAGPQAGTPVRAVQQPSQDQSDYETEYETDKEDVVKDFQQKEDHQQRLGQEEQQQRLGQQQQQQQQQNSSSGRSSCGCGSNSDGSSGSSSSSSSSSSWRSSGCGSRSLGLTSLPPPLQQRSSSSRRQGRTRAAQRPCLPSCRPRTAGSLGWCTSRRRRAFLACQGRPRHQGSLRPSLPEAPRRGRP</sequence>
<keyword evidence="4" id="KW-1185">Reference proteome</keyword>
<evidence type="ECO:0000313" key="4">
    <source>
        <dbReference type="Proteomes" id="UP001189429"/>
    </source>
</evidence>
<keyword evidence="1" id="KW-0175">Coiled coil</keyword>
<evidence type="ECO:0008006" key="5">
    <source>
        <dbReference type="Google" id="ProtNLM"/>
    </source>
</evidence>
<feature type="region of interest" description="Disordered" evidence="2">
    <location>
        <begin position="606"/>
        <end position="879"/>
    </location>
</feature>
<feature type="region of interest" description="Disordered" evidence="2">
    <location>
        <begin position="1"/>
        <end position="41"/>
    </location>
</feature>
<feature type="compositionally biased region" description="Basic and acidic residues" evidence="2">
    <location>
        <begin position="762"/>
        <end position="784"/>
    </location>
</feature>
<feature type="region of interest" description="Disordered" evidence="2">
    <location>
        <begin position="894"/>
        <end position="916"/>
    </location>
</feature>
<evidence type="ECO:0000256" key="2">
    <source>
        <dbReference type="SAM" id="MobiDB-lite"/>
    </source>
</evidence>
<evidence type="ECO:0000256" key="1">
    <source>
        <dbReference type="SAM" id="Coils"/>
    </source>
</evidence>